<dbReference type="AlphaFoldDB" id="A0A2W7TMR5"/>
<feature type="transmembrane region" description="Helical" evidence="1">
    <location>
        <begin position="115"/>
        <end position="137"/>
    </location>
</feature>
<feature type="transmembrane region" description="Helical" evidence="1">
    <location>
        <begin position="6"/>
        <end position="22"/>
    </location>
</feature>
<evidence type="ECO:0000313" key="2">
    <source>
        <dbReference type="EMBL" id="PZX64482.1"/>
    </source>
</evidence>
<evidence type="ECO:0000313" key="3">
    <source>
        <dbReference type="Proteomes" id="UP000249720"/>
    </source>
</evidence>
<evidence type="ECO:0008006" key="4">
    <source>
        <dbReference type="Google" id="ProtNLM"/>
    </source>
</evidence>
<organism evidence="2 3">
    <name type="scientific">Hydrotalea sandarakina</name>
    <dbReference type="NCBI Taxonomy" id="1004304"/>
    <lineage>
        <taxon>Bacteria</taxon>
        <taxon>Pseudomonadati</taxon>
        <taxon>Bacteroidota</taxon>
        <taxon>Chitinophagia</taxon>
        <taxon>Chitinophagales</taxon>
        <taxon>Chitinophagaceae</taxon>
        <taxon>Hydrotalea</taxon>
    </lineage>
</organism>
<keyword evidence="1" id="KW-0812">Transmembrane</keyword>
<keyword evidence="3" id="KW-1185">Reference proteome</keyword>
<protein>
    <recommendedName>
        <fullName evidence="4">Histidine kinase N-terminal 7TM region domain-containing protein</fullName>
    </recommendedName>
</protein>
<gene>
    <name evidence="2" type="ORF">LX80_00678</name>
</gene>
<dbReference type="EMBL" id="QKZV01000002">
    <property type="protein sequence ID" value="PZX64482.1"/>
    <property type="molecule type" value="Genomic_DNA"/>
</dbReference>
<sequence>MHSFALLVLLISLLGSLLYNFKASKNNRIIFFSVFLFLSFIVEIIGVYLSTKVISTIPLYNFFTAFEFIFYVFIIHQFIHQPIAKKIFIGLMIAYFVAAMVNIFFVQGINAFHSVTYAAGCLLIVFCCAYYFIETLLKPTPVTLVRMPDFWICSGLLFYYAVSFPIYGFVNFVYSLPSAILRNFNLFIQILNIILYTMFSIAFLCRFKVTKSPLSLYLEPY</sequence>
<name>A0A2W7TMR5_9BACT</name>
<feature type="transmembrane region" description="Helical" evidence="1">
    <location>
        <begin position="29"/>
        <end position="51"/>
    </location>
</feature>
<keyword evidence="1" id="KW-0472">Membrane</keyword>
<feature type="transmembrane region" description="Helical" evidence="1">
    <location>
        <begin position="87"/>
        <end position="109"/>
    </location>
</feature>
<feature type="transmembrane region" description="Helical" evidence="1">
    <location>
        <begin position="57"/>
        <end position="75"/>
    </location>
</feature>
<comment type="caution">
    <text evidence="2">The sequence shown here is derived from an EMBL/GenBank/DDBJ whole genome shotgun (WGS) entry which is preliminary data.</text>
</comment>
<reference evidence="2 3" key="1">
    <citation type="submission" date="2018-06" db="EMBL/GenBank/DDBJ databases">
        <title>Genomic Encyclopedia of Archaeal and Bacterial Type Strains, Phase II (KMG-II): from individual species to whole genera.</title>
        <authorList>
            <person name="Goeker M."/>
        </authorList>
    </citation>
    <scope>NUCLEOTIDE SEQUENCE [LARGE SCALE GENOMIC DNA]</scope>
    <source>
        <strain evidence="2 3">DSM 23241</strain>
    </source>
</reference>
<proteinExistence type="predicted"/>
<feature type="transmembrane region" description="Helical" evidence="1">
    <location>
        <begin position="186"/>
        <end position="205"/>
    </location>
</feature>
<dbReference type="Proteomes" id="UP000249720">
    <property type="component" value="Unassembled WGS sequence"/>
</dbReference>
<evidence type="ECO:0000256" key="1">
    <source>
        <dbReference type="SAM" id="Phobius"/>
    </source>
</evidence>
<accession>A0A2W7TMR5</accession>
<feature type="transmembrane region" description="Helical" evidence="1">
    <location>
        <begin position="149"/>
        <end position="174"/>
    </location>
</feature>
<keyword evidence="1" id="KW-1133">Transmembrane helix</keyword>